<dbReference type="InterPro" id="IPR009057">
    <property type="entry name" value="Homeodomain-like_sf"/>
</dbReference>
<dbReference type="InterPro" id="IPR052338">
    <property type="entry name" value="Transposase_5"/>
</dbReference>
<evidence type="ECO:0000313" key="6">
    <source>
        <dbReference type="Proteomes" id="UP000053660"/>
    </source>
</evidence>
<evidence type="ECO:0000256" key="1">
    <source>
        <dbReference type="ARBA" id="ARBA00004123"/>
    </source>
</evidence>
<dbReference type="InterPro" id="IPR025898">
    <property type="entry name" value="Tc3_transposase_DNA-bd_dom"/>
</dbReference>
<organism evidence="5 6">
    <name type="scientific">Oesophagostomum dentatum</name>
    <name type="common">Nodular worm</name>
    <dbReference type="NCBI Taxonomy" id="61180"/>
    <lineage>
        <taxon>Eukaryota</taxon>
        <taxon>Metazoa</taxon>
        <taxon>Ecdysozoa</taxon>
        <taxon>Nematoda</taxon>
        <taxon>Chromadorea</taxon>
        <taxon>Rhabditida</taxon>
        <taxon>Rhabditina</taxon>
        <taxon>Rhabditomorpha</taxon>
        <taxon>Strongyloidea</taxon>
        <taxon>Strongylidae</taxon>
        <taxon>Oesophagostomum</taxon>
    </lineage>
</organism>
<feature type="domain" description="Transposable element Tc3 transposase-like DNA-binding HTH" evidence="4">
    <location>
        <begin position="64"/>
        <end position="103"/>
    </location>
</feature>
<dbReference type="Pfam" id="PF13358">
    <property type="entry name" value="DDE_3"/>
    <property type="match status" value="1"/>
</dbReference>
<dbReference type="InterPro" id="IPR048703">
    <property type="entry name" value="Tnp_Tc3-like_HTH"/>
</dbReference>
<reference evidence="5 6" key="1">
    <citation type="submission" date="2014-03" db="EMBL/GenBank/DDBJ databases">
        <title>Draft genome of the hookworm Oesophagostomum dentatum.</title>
        <authorList>
            <person name="Mitreva M."/>
        </authorList>
    </citation>
    <scope>NUCLEOTIDE SEQUENCE [LARGE SCALE GENOMIC DNA]</scope>
    <source>
        <strain evidence="5 6">OD-Hann</strain>
    </source>
</reference>
<comment type="subcellular location">
    <subcellularLocation>
        <location evidence="1">Nucleus</location>
    </subcellularLocation>
</comment>
<gene>
    <name evidence="5" type="ORF">OESDEN_19882</name>
</gene>
<dbReference type="Proteomes" id="UP000053660">
    <property type="component" value="Unassembled WGS sequence"/>
</dbReference>
<dbReference type="InterPro" id="IPR038717">
    <property type="entry name" value="Tc1-like_DDE_dom"/>
</dbReference>
<evidence type="ECO:0000259" key="2">
    <source>
        <dbReference type="Pfam" id="PF11427"/>
    </source>
</evidence>
<dbReference type="AlphaFoldDB" id="A0A0B1S515"/>
<dbReference type="SUPFAM" id="SSF46689">
    <property type="entry name" value="Homeodomain-like"/>
    <property type="match status" value="1"/>
</dbReference>
<dbReference type="Pfam" id="PF11427">
    <property type="entry name" value="HTH_Tnp_Tc3_1"/>
    <property type="match status" value="1"/>
</dbReference>
<dbReference type="Gene3D" id="1.10.10.60">
    <property type="entry name" value="Homeodomain-like"/>
    <property type="match status" value="1"/>
</dbReference>
<dbReference type="GO" id="GO:0005634">
    <property type="term" value="C:nucleus"/>
    <property type="evidence" value="ECO:0007669"/>
    <property type="project" value="UniProtKB-SubCell"/>
</dbReference>
<dbReference type="Gene3D" id="1.10.10.10">
    <property type="entry name" value="Winged helix-like DNA-binding domain superfamily/Winged helix DNA-binding domain"/>
    <property type="match status" value="1"/>
</dbReference>
<dbReference type="GO" id="GO:0003677">
    <property type="term" value="F:DNA binding"/>
    <property type="evidence" value="ECO:0007669"/>
    <property type="project" value="InterPro"/>
</dbReference>
<evidence type="ECO:0008006" key="7">
    <source>
        <dbReference type="Google" id="ProtNLM"/>
    </source>
</evidence>
<feature type="domain" description="Tc3 transposase DNA binding" evidence="2">
    <location>
        <begin position="3"/>
        <end position="50"/>
    </location>
</feature>
<protein>
    <recommendedName>
        <fullName evidence="7">Transposase</fullName>
    </recommendedName>
</protein>
<dbReference type="EMBL" id="KN600630">
    <property type="protein sequence ID" value="KHJ80443.1"/>
    <property type="molecule type" value="Genomic_DNA"/>
</dbReference>
<dbReference type="PANTHER" id="PTHR23022">
    <property type="entry name" value="TRANSPOSABLE ELEMENT-RELATED"/>
    <property type="match status" value="1"/>
</dbReference>
<evidence type="ECO:0000313" key="5">
    <source>
        <dbReference type="EMBL" id="KHJ80443.1"/>
    </source>
</evidence>
<keyword evidence="6" id="KW-1185">Reference proteome</keyword>
<name>A0A0B1S515_OESDE</name>
<sequence length="329" mass="38148">MPRGALLSLEKQAKITSLKDLGLSIKKISEKIGRSRHVITTFLHDPDKYGKNGKGGRHRKITPRDARRICRRASNSCSSVSQIKADLQFPFSRTTVWRAIKRSSTIVRAVMKKFPRLSEADKRARLQFAHSNMSTDWSKMIWSDEKKFNLDGCDGLRSYWHDLRKEPKFFSTRNFAGGSLMVWGAFYGNRKLELAFTSSRMDSAEYQQVLSSRLLPLFRRHRGRDLLFQQDNARIHVSRSTVAFLSEHRIKLLDWPTRSPDLNPIENLWGILVRRVYSGNKRYESVTELRNALVETWNNIEPAILENLVKSLSDRLYEVVTSQGRLTKY</sequence>
<dbReference type="PANTHER" id="PTHR23022:SF129">
    <property type="entry name" value="TRANSPOSABLE ELEMENT TC3 TRANSPOSASE"/>
    <property type="match status" value="1"/>
</dbReference>
<dbReference type="InterPro" id="IPR036397">
    <property type="entry name" value="RNaseH_sf"/>
</dbReference>
<evidence type="ECO:0000259" key="3">
    <source>
        <dbReference type="Pfam" id="PF13358"/>
    </source>
</evidence>
<proteinExistence type="predicted"/>
<accession>A0A0B1S515</accession>
<dbReference type="Gene3D" id="3.30.420.10">
    <property type="entry name" value="Ribonuclease H-like superfamily/Ribonuclease H"/>
    <property type="match status" value="1"/>
</dbReference>
<evidence type="ECO:0000259" key="4">
    <source>
        <dbReference type="Pfam" id="PF21517"/>
    </source>
</evidence>
<feature type="domain" description="Tc1-like transposase DDE" evidence="3">
    <location>
        <begin position="140"/>
        <end position="290"/>
    </location>
</feature>
<dbReference type="Pfam" id="PF21517">
    <property type="entry name" value="HTH_Tnp_Tc3_2_like"/>
    <property type="match status" value="1"/>
</dbReference>
<dbReference type="OrthoDB" id="106945at2759"/>
<dbReference type="InterPro" id="IPR036388">
    <property type="entry name" value="WH-like_DNA-bd_sf"/>
</dbReference>